<name>A0AAV5L1P9_9ROSI</name>
<dbReference type="EMBL" id="BPVZ01000089">
    <property type="protein sequence ID" value="GKV30896.1"/>
    <property type="molecule type" value="Genomic_DNA"/>
</dbReference>
<dbReference type="AlphaFoldDB" id="A0AAV5L1P9"/>
<sequence>MLLAVLTLSHHFQNQVDYLLLSIPYVSWSAYIGRLSWLCWREIQESSRPLTKTRYFFPILVLCVDHPPPAT</sequence>
<accession>A0AAV5L1P9</accession>
<organism evidence="1 2">
    <name type="scientific">Rubroshorea leprosula</name>
    <dbReference type="NCBI Taxonomy" id="152421"/>
    <lineage>
        <taxon>Eukaryota</taxon>
        <taxon>Viridiplantae</taxon>
        <taxon>Streptophyta</taxon>
        <taxon>Embryophyta</taxon>
        <taxon>Tracheophyta</taxon>
        <taxon>Spermatophyta</taxon>
        <taxon>Magnoliopsida</taxon>
        <taxon>eudicotyledons</taxon>
        <taxon>Gunneridae</taxon>
        <taxon>Pentapetalae</taxon>
        <taxon>rosids</taxon>
        <taxon>malvids</taxon>
        <taxon>Malvales</taxon>
        <taxon>Dipterocarpaceae</taxon>
        <taxon>Rubroshorea</taxon>
    </lineage>
</organism>
<evidence type="ECO:0000313" key="1">
    <source>
        <dbReference type="EMBL" id="GKV30896.1"/>
    </source>
</evidence>
<proteinExistence type="predicted"/>
<reference evidence="1 2" key="1">
    <citation type="journal article" date="2021" name="Commun. Biol.">
        <title>The genome of Shorea leprosula (Dipterocarpaceae) highlights the ecological relevance of drought in aseasonal tropical rainforests.</title>
        <authorList>
            <person name="Ng K.K.S."/>
            <person name="Kobayashi M.J."/>
            <person name="Fawcett J.A."/>
            <person name="Hatakeyama M."/>
            <person name="Paape T."/>
            <person name="Ng C.H."/>
            <person name="Ang C.C."/>
            <person name="Tnah L.H."/>
            <person name="Lee C.T."/>
            <person name="Nishiyama T."/>
            <person name="Sese J."/>
            <person name="O'Brien M.J."/>
            <person name="Copetti D."/>
            <person name="Mohd Noor M.I."/>
            <person name="Ong R.C."/>
            <person name="Putra M."/>
            <person name="Sireger I.Z."/>
            <person name="Indrioko S."/>
            <person name="Kosugi Y."/>
            <person name="Izuno A."/>
            <person name="Isagi Y."/>
            <person name="Lee S.L."/>
            <person name="Shimizu K.K."/>
        </authorList>
    </citation>
    <scope>NUCLEOTIDE SEQUENCE [LARGE SCALE GENOMIC DNA]</scope>
    <source>
        <strain evidence="1">214</strain>
    </source>
</reference>
<protein>
    <submittedName>
        <fullName evidence="1">Uncharacterized protein</fullName>
    </submittedName>
</protein>
<dbReference type="Proteomes" id="UP001054252">
    <property type="component" value="Unassembled WGS sequence"/>
</dbReference>
<evidence type="ECO:0000313" key="2">
    <source>
        <dbReference type="Proteomes" id="UP001054252"/>
    </source>
</evidence>
<comment type="caution">
    <text evidence="1">The sequence shown here is derived from an EMBL/GenBank/DDBJ whole genome shotgun (WGS) entry which is preliminary data.</text>
</comment>
<gene>
    <name evidence="1" type="ORF">SLEP1_g39664</name>
</gene>
<keyword evidence="2" id="KW-1185">Reference proteome</keyword>